<evidence type="ECO:0000256" key="3">
    <source>
        <dbReference type="ARBA" id="ARBA00022692"/>
    </source>
</evidence>
<feature type="transmembrane region" description="Helical" evidence="6">
    <location>
        <begin position="473"/>
        <end position="490"/>
    </location>
</feature>
<gene>
    <name evidence="7" type="ORF">ABSH63_08000</name>
</gene>
<dbReference type="CDD" id="cd13128">
    <property type="entry name" value="MATE_Wzx_like"/>
    <property type="match status" value="1"/>
</dbReference>
<keyword evidence="8" id="KW-1185">Reference proteome</keyword>
<dbReference type="InterPro" id="IPR050833">
    <property type="entry name" value="Poly_Biosynth_Transport"/>
</dbReference>
<feature type="transmembrane region" description="Helical" evidence="6">
    <location>
        <begin position="406"/>
        <end position="436"/>
    </location>
</feature>
<protein>
    <submittedName>
        <fullName evidence="7">Flippase</fullName>
    </submittedName>
</protein>
<dbReference type="PANTHER" id="PTHR30250:SF26">
    <property type="entry name" value="PSMA PROTEIN"/>
    <property type="match status" value="1"/>
</dbReference>
<comment type="subcellular location">
    <subcellularLocation>
        <location evidence="1">Cell membrane</location>
        <topology evidence="1">Multi-pass membrane protein</topology>
    </subcellularLocation>
</comment>
<feature type="transmembrane region" description="Helical" evidence="6">
    <location>
        <begin position="98"/>
        <end position="124"/>
    </location>
</feature>
<proteinExistence type="predicted"/>
<dbReference type="Proteomes" id="UP001465331">
    <property type="component" value="Unassembled WGS sequence"/>
</dbReference>
<evidence type="ECO:0000313" key="7">
    <source>
        <dbReference type="EMBL" id="MES0873941.1"/>
    </source>
</evidence>
<evidence type="ECO:0000313" key="8">
    <source>
        <dbReference type="Proteomes" id="UP001465331"/>
    </source>
</evidence>
<evidence type="ECO:0000256" key="4">
    <source>
        <dbReference type="ARBA" id="ARBA00022989"/>
    </source>
</evidence>
<feature type="transmembrane region" description="Helical" evidence="6">
    <location>
        <begin position="330"/>
        <end position="352"/>
    </location>
</feature>
<keyword evidence="5 6" id="KW-0472">Membrane</keyword>
<evidence type="ECO:0000256" key="5">
    <source>
        <dbReference type="ARBA" id="ARBA00023136"/>
    </source>
</evidence>
<keyword evidence="2" id="KW-1003">Cell membrane</keyword>
<evidence type="ECO:0000256" key="6">
    <source>
        <dbReference type="SAM" id="Phobius"/>
    </source>
</evidence>
<keyword evidence="3 6" id="KW-0812">Transmembrane</keyword>
<evidence type="ECO:0000256" key="1">
    <source>
        <dbReference type="ARBA" id="ARBA00004651"/>
    </source>
</evidence>
<organism evidence="7 8">
    <name type="scientific">Sinimarinibacterium thermocellulolyticum</name>
    <dbReference type="NCBI Taxonomy" id="3170016"/>
    <lineage>
        <taxon>Bacteria</taxon>
        <taxon>Pseudomonadati</taxon>
        <taxon>Pseudomonadota</taxon>
        <taxon>Gammaproteobacteria</taxon>
        <taxon>Nevskiales</taxon>
        <taxon>Nevskiaceae</taxon>
        <taxon>Sinimarinibacterium</taxon>
    </lineage>
</organism>
<keyword evidence="4 6" id="KW-1133">Transmembrane helix</keyword>
<name>A0ABV2AAW6_9GAMM</name>
<feature type="transmembrane region" description="Helical" evidence="6">
    <location>
        <begin position="266"/>
        <end position="283"/>
    </location>
</feature>
<dbReference type="Pfam" id="PF13440">
    <property type="entry name" value="Polysacc_synt_3"/>
    <property type="match status" value="1"/>
</dbReference>
<dbReference type="RefSeq" id="WP_352888846.1">
    <property type="nucleotide sequence ID" value="NZ_JBEPIJ010000007.1"/>
</dbReference>
<reference evidence="7 8" key="1">
    <citation type="submission" date="2024-06" db="EMBL/GenBank/DDBJ databases">
        <authorList>
            <person name="Li Z."/>
            <person name="Jiang Y."/>
        </authorList>
    </citation>
    <scope>NUCLEOTIDE SEQUENCE [LARGE SCALE GENOMIC DNA]</scope>
    <source>
        <strain evidence="7 8">HSW-8</strain>
    </source>
</reference>
<sequence>MAESPTRAAANPPQARALTRGGLLARNVGWNLLGVLLPLAVAVFAIPVLIRDLGEARFGLLSLAWVFIGYFNIFDLGFGRALTKVVSTRIAERRQASIPALVATALNSVLLLAASTATVVWLAAPWLVDHVMTIPAALQAEARGVLRVLALAIPFVIVGTVLRGVLEAFQRFDLVNLVRLSSGLYLFLGPLAMLPFTQDMVWLIGMLAAGKLVGTLTLLRLSLRLVPDLTSRWSWSAPEFRALFVFGGWITAGNTLGPLLTYTDHFLIGALVSVAMVGFYIVPYQMVTKLWVVVTAIVGVLFPALSIHLVDDPARARRVFLTAMKAVVVVVGPAAFLLTAFAGEILALWLGAQYRDIAAPLLQLFAIGVFINSFSIVTLALVQAAGRPDWVPKLFAVEMPVYLPGLYLAIQHGGLIGAALVWLAKIVVDFSFLIWATQRLLPPARPSLIAAAPGFALLLASFAPLLTPLPLGVRAPYATLWIAAFAWLAWRRLLDDTQRSVLAKRIRSPWRRSVGP</sequence>
<comment type="caution">
    <text evidence="7">The sequence shown here is derived from an EMBL/GenBank/DDBJ whole genome shotgun (WGS) entry which is preliminary data.</text>
</comment>
<feature type="transmembrane region" description="Helical" evidence="6">
    <location>
        <begin position="240"/>
        <end position="260"/>
    </location>
</feature>
<dbReference type="PANTHER" id="PTHR30250">
    <property type="entry name" value="PST FAMILY PREDICTED COLANIC ACID TRANSPORTER"/>
    <property type="match status" value="1"/>
</dbReference>
<feature type="transmembrane region" description="Helical" evidence="6">
    <location>
        <begin position="144"/>
        <end position="162"/>
    </location>
</feature>
<feature type="transmembrane region" description="Helical" evidence="6">
    <location>
        <begin position="28"/>
        <end position="50"/>
    </location>
</feature>
<feature type="transmembrane region" description="Helical" evidence="6">
    <location>
        <begin position="56"/>
        <end position="78"/>
    </location>
</feature>
<feature type="transmembrane region" description="Helical" evidence="6">
    <location>
        <begin position="174"/>
        <end position="194"/>
    </location>
</feature>
<feature type="transmembrane region" description="Helical" evidence="6">
    <location>
        <begin position="200"/>
        <end position="219"/>
    </location>
</feature>
<feature type="transmembrane region" description="Helical" evidence="6">
    <location>
        <begin position="448"/>
        <end position="467"/>
    </location>
</feature>
<accession>A0ABV2AAW6</accession>
<feature type="transmembrane region" description="Helical" evidence="6">
    <location>
        <begin position="290"/>
        <end position="310"/>
    </location>
</feature>
<feature type="transmembrane region" description="Helical" evidence="6">
    <location>
        <begin position="364"/>
        <end position="386"/>
    </location>
</feature>
<evidence type="ECO:0000256" key="2">
    <source>
        <dbReference type="ARBA" id="ARBA00022475"/>
    </source>
</evidence>
<dbReference type="EMBL" id="JBEPIJ010000007">
    <property type="protein sequence ID" value="MES0873941.1"/>
    <property type="molecule type" value="Genomic_DNA"/>
</dbReference>